<accession>A0ABS6EZW4</accession>
<proteinExistence type="predicted"/>
<evidence type="ECO:0000313" key="3">
    <source>
        <dbReference type="Proteomes" id="UP000736583"/>
    </source>
</evidence>
<keyword evidence="1" id="KW-1133">Transmembrane helix</keyword>
<keyword evidence="3" id="KW-1185">Reference proteome</keyword>
<name>A0ABS6EZW4_9CLOT</name>
<feature type="transmembrane region" description="Helical" evidence="1">
    <location>
        <begin position="177"/>
        <end position="197"/>
    </location>
</feature>
<gene>
    <name evidence="2" type="ORF">KQI89_07370</name>
</gene>
<organism evidence="2 3">
    <name type="scientific">Clostridium simiarum</name>
    <dbReference type="NCBI Taxonomy" id="2841506"/>
    <lineage>
        <taxon>Bacteria</taxon>
        <taxon>Bacillati</taxon>
        <taxon>Bacillota</taxon>
        <taxon>Clostridia</taxon>
        <taxon>Eubacteriales</taxon>
        <taxon>Clostridiaceae</taxon>
        <taxon>Clostridium</taxon>
    </lineage>
</organism>
<protein>
    <submittedName>
        <fullName evidence="2">Uncharacterized protein</fullName>
    </submittedName>
</protein>
<comment type="caution">
    <text evidence="2">The sequence shown here is derived from an EMBL/GenBank/DDBJ whole genome shotgun (WGS) entry which is preliminary data.</text>
</comment>
<reference evidence="2 3" key="1">
    <citation type="submission" date="2021-06" db="EMBL/GenBank/DDBJ databases">
        <authorList>
            <person name="Sun Q."/>
            <person name="Li D."/>
        </authorList>
    </citation>
    <scope>NUCLEOTIDE SEQUENCE [LARGE SCALE GENOMIC DNA]</scope>
    <source>
        <strain evidence="2 3">MSJ-4</strain>
    </source>
</reference>
<sequence length="358" mass="41248">MKQSYFINAYKKRWTSRVKALILCALVVLALIGIGIYTYYNNTNNATVVNNGEDYNKALKDDSYIQISSDMLYDLDIVITETRSKLGIKLSEKVKSRFVAINLPPFTLAVALPEDEYIKLMEQENGPYILTGTLVELKDSELEILKTAIKDNHLLSGGFQLVPYLQYLNYEKPINSASVYFTFAGLFTIFVLALYIHGMRKNSMALKSLKNFYNGDIEVAYEEIDDELTSPDVYKNGPITITKNYIVVKTQQIVFALPLKELMWVYKETITKKVYFVIPAGKINSLVFVFSDKHTYKVDLFKGEKVIDEVIEYIFNNYSNTSFVGYSEELQNLFKKDPEEFILNWKIHKEKENILTHS</sequence>
<keyword evidence="1" id="KW-0472">Membrane</keyword>
<dbReference type="RefSeq" id="WP_216456527.1">
    <property type="nucleotide sequence ID" value="NZ_JAHLQL010000001.1"/>
</dbReference>
<evidence type="ECO:0000256" key="1">
    <source>
        <dbReference type="SAM" id="Phobius"/>
    </source>
</evidence>
<evidence type="ECO:0000313" key="2">
    <source>
        <dbReference type="EMBL" id="MBU5591581.1"/>
    </source>
</evidence>
<keyword evidence="1" id="KW-0812">Transmembrane</keyword>
<dbReference type="Proteomes" id="UP000736583">
    <property type="component" value="Unassembled WGS sequence"/>
</dbReference>
<feature type="transmembrane region" description="Helical" evidence="1">
    <location>
        <begin position="20"/>
        <end position="40"/>
    </location>
</feature>
<dbReference type="EMBL" id="JAHLQL010000001">
    <property type="protein sequence ID" value="MBU5591581.1"/>
    <property type="molecule type" value="Genomic_DNA"/>
</dbReference>